<dbReference type="Gene3D" id="1.25.40.1040">
    <property type="match status" value="1"/>
</dbReference>
<dbReference type="InterPro" id="IPR011990">
    <property type="entry name" value="TPR-like_helical_dom_sf"/>
</dbReference>
<gene>
    <name evidence="1" type="ORF">METZ01_LOCUS218565</name>
</gene>
<sequence length="65" mass="7243">MSATNDASPSHSQLNSLLEHYQSGRYEDAEKLAILITQQFPNHSFSWKVLGATLKKTGRIPESLV</sequence>
<dbReference type="SUPFAM" id="SSF48452">
    <property type="entry name" value="TPR-like"/>
    <property type="match status" value="1"/>
</dbReference>
<dbReference type="EMBL" id="UINC01051491">
    <property type="protein sequence ID" value="SVB65711.1"/>
    <property type="molecule type" value="Genomic_DNA"/>
</dbReference>
<feature type="non-terminal residue" evidence="1">
    <location>
        <position position="65"/>
    </location>
</feature>
<accession>A0A382FUS6</accession>
<evidence type="ECO:0000313" key="1">
    <source>
        <dbReference type="EMBL" id="SVB65711.1"/>
    </source>
</evidence>
<evidence type="ECO:0008006" key="2">
    <source>
        <dbReference type="Google" id="ProtNLM"/>
    </source>
</evidence>
<organism evidence="1">
    <name type="scientific">marine metagenome</name>
    <dbReference type="NCBI Taxonomy" id="408172"/>
    <lineage>
        <taxon>unclassified sequences</taxon>
        <taxon>metagenomes</taxon>
        <taxon>ecological metagenomes</taxon>
    </lineage>
</organism>
<reference evidence="1" key="1">
    <citation type="submission" date="2018-05" db="EMBL/GenBank/DDBJ databases">
        <authorList>
            <person name="Lanie J.A."/>
            <person name="Ng W.-L."/>
            <person name="Kazmierczak K.M."/>
            <person name="Andrzejewski T.M."/>
            <person name="Davidsen T.M."/>
            <person name="Wayne K.J."/>
            <person name="Tettelin H."/>
            <person name="Glass J.I."/>
            <person name="Rusch D."/>
            <person name="Podicherti R."/>
            <person name="Tsui H.-C.T."/>
            <person name="Winkler M.E."/>
        </authorList>
    </citation>
    <scope>NUCLEOTIDE SEQUENCE</scope>
</reference>
<name>A0A382FUS6_9ZZZZ</name>
<proteinExistence type="predicted"/>
<protein>
    <recommendedName>
        <fullName evidence="2">Tetratricopeptide repeat protein</fullName>
    </recommendedName>
</protein>
<dbReference type="AlphaFoldDB" id="A0A382FUS6"/>